<dbReference type="AlphaFoldDB" id="A0A2A2LJ83"/>
<dbReference type="InterPro" id="IPR023696">
    <property type="entry name" value="Ureohydrolase_dom_sf"/>
</dbReference>
<feature type="domain" description="Histone deacetylase" evidence="2">
    <location>
        <begin position="3"/>
        <end position="91"/>
    </location>
</feature>
<dbReference type="Proteomes" id="UP000218231">
    <property type="component" value="Unassembled WGS sequence"/>
</dbReference>
<evidence type="ECO:0000256" key="1">
    <source>
        <dbReference type="ARBA" id="ARBA00048287"/>
    </source>
</evidence>
<keyword evidence="4" id="KW-1185">Reference proteome</keyword>
<dbReference type="InterPro" id="IPR023801">
    <property type="entry name" value="His_deacetylse_dom"/>
</dbReference>
<evidence type="ECO:0000313" key="4">
    <source>
        <dbReference type="Proteomes" id="UP000218231"/>
    </source>
</evidence>
<name>A0A2A2LJ83_9BILA</name>
<dbReference type="Gene3D" id="3.40.800.20">
    <property type="entry name" value="Histone deacetylase domain"/>
    <property type="match status" value="1"/>
</dbReference>
<gene>
    <name evidence="3" type="ORF">WR25_14647</name>
</gene>
<dbReference type="OrthoDB" id="424012at2759"/>
<dbReference type="EMBL" id="LIAE01006680">
    <property type="protein sequence ID" value="PAV86326.1"/>
    <property type="molecule type" value="Genomic_DNA"/>
</dbReference>
<dbReference type="STRING" id="2018661.A0A2A2LJ83"/>
<comment type="catalytic activity">
    <reaction evidence="1">
        <text>N(6)-acetyl-L-lysyl-[histone] + H2O = L-lysyl-[histone] + acetate</text>
        <dbReference type="Rhea" id="RHEA:58196"/>
        <dbReference type="Rhea" id="RHEA-COMP:9845"/>
        <dbReference type="Rhea" id="RHEA-COMP:11338"/>
        <dbReference type="ChEBI" id="CHEBI:15377"/>
        <dbReference type="ChEBI" id="CHEBI:29969"/>
        <dbReference type="ChEBI" id="CHEBI:30089"/>
        <dbReference type="ChEBI" id="CHEBI:61930"/>
        <dbReference type="EC" id="3.5.1.98"/>
    </reaction>
</comment>
<organism evidence="3 4">
    <name type="scientific">Diploscapter pachys</name>
    <dbReference type="NCBI Taxonomy" id="2018661"/>
    <lineage>
        <taxon>Eukaryota</taxon>
        <taxon>Metazoa</taxon>
        <taxon>Ecdysozoa</taxon>
        <taxon>Nematoda</taxon>
        <taxon>Chromadorea</taxon>
        <taxon>Rhabditida</taxon>
        <taxon>Rhabditina</taxon>
        <taxon>Rhabditomorpha</taxon>
        <taxon>Rhabditoidea</taxon>
        <taxon>Rhabditidae</taxon>
        <taxon>Diploscapter</taxon>
    </lineage>
</organism>
<comment type="caution">
    <text evidence="3">The sequence shown here is derived from an EMBL/GenBank/DDBJ whole genome shotgun (WGS) entry which is preliminary data.</text>
</comment>
<proteinExistence type="predicted"/>
<dbReference type="PANTHER" id="PTHR48252:SF77">
    <property type="entry name" value="HISTONE DEACETYLASE DOMAIN-CONTAINING PROTEIN"/>
    <property type="match status" value="1"/>
</dbReference>
<reference evidence="3 4" key="1">
    <citation type="journal article" date="2017" name="Curr. Biol.">
        <title>Genome architecture and evolution of a unichromosomal asexual nematode.</title>
        <authorList>
            <person name="Fradin H."/>
            <person name="Zegar C."/>
            <person name="Gutwein M."/>
            <person name="Lucas J."/>
            <person name="Kovtun M."/>
            <person name="Corcoran D."/>
            <person name="Baugh L.R."/>
            <person name="Kiontke K."/>
            <person name="Gunsalus K."/>
            <person name="Fitch D.H."/>
            <person name="Piano F."/>
        </authorList>
    </citation>
    <scope>NUCLEOTIDE SEQUENCE [LARGE SCALE GENOMIC DNA]</scope>
    <source>
        <strain evidence="3">PF1309</strain>
    </source>
</reference>
<sequence>MSTEGDFVAGFHNVLIPILKEWKPQLILISAGFDAGYYDVMLTLGQGVKAHGYGHMARLLSEICPGRTLAVLEGGYFKTNYVEAASMMVRGLKGLPLPHLPVSKRVSGAFLETIWNNLIHHSKHYPVLGKTVEKLQERQRAKGLRPFVQPEPLFLDRETKPPTEEELLNQLTWDEQAKFECYTMSAPTTMFFVNELKDFYEGKIDNTMICDRMLYAEAKSKQNSK</sequence>
<dbReference type="PANTHER" id="PTHR48252">
    <property type="entry name" value="HISTONE DEACETYLASE 2-RELATED"/>
    <property type="match status" value="1"/>
</dbReference>
<dbReference type="GO" id="GO:0141221">
    <property type="term" value="F:histone deacetylase activity, hydrolytic mechanism"/>
    <property type="evidence" value="ECO:0007669"/>
    <property type="project" value="UniProtKB-EC"/>
</dbReference>
<accession>A0A2A2LJ83</accession>
<evidence type="ECO:0000313" key="3">
    <source>
        <dbReference type="EMBL" id="PAV86326.1"/>
    </source>
</evidence>
<dbReference type="InterPro" id="IPR037138">
    <property type="entry name" value="His_deacetylse_dom_sf"/>
</dbReference>
<dbReference type="SUPFAM" id="SSF52768">
    <property type="entry name" value="Arginase/deacetylase"/>
    <property type="match status" value="1"/>
</dbReference>
<protein>
    <recommendedName>
        <fullName evidence="2">Histone deacetylase domain-containing protein</fullName>
    </recommendedName>
</protein>
<evidence type="ECO:0000259" key="2">
    <source>
        <dbReference type="Pfam" id="PF00850"/>
    </source>
</evidence>
<dbReference type="Pfam" id="PF00850">
    <property type="entry name" value="Hist_deacetyl"/>
    <property type="match status" value="1"/>
</dbReference>